<gene>
    <name evidence="2" type="ORF">N1028_14415</name>
</gene>
<evidence type="ECO:0000313" key="3">
    <source>
        <dbReference type="Proteomes" id="UP001165587"/>
    </source>
</evidence>
<reference evidence="2" key="1">
    <citation type="submission" date="2022-08" db="EMBL/GenBank/DDBJ databases">
        <authorList>
            <person name="Deng Y."/>
            <person name="Han X.-F."/>
            <person name="Zhang Y.-Q."/>
        </authorList>
    </citation>
    <scope>NUCLEOTIDE SEQUENCE</scope>
    <source>
        <strain evidence="2">CPCC 203407</strain>
    </source>
</reference>
<dbReference type="RefSeq" id="WP_259530060.1">
    <property type="nucleotide sequence ID" value="NZ_JANLCK010000008.1"/>
</dbReference>
<protein>
    <submittedName>
        <fullName evidence="2">Uncharacterized protein</fullName>
    </submittedName>
</protein>
<feature type="region of interest" description="Disordered" evidence="1">
    <location>
        <begin position="1"/>
        <end position="20"/>
    </location>
</feature>
<dbReference type="AlphaFoldDB" id="A0AA41XJ71"/>
<dbReference type="Proteomes" id="UP001165587">
    <property type="component" value="Unassembled WGS sequence"/>
</dbReference>
<evidence type="ECO:0000313" key="2">
    <source>
        <dbReference type="EMBL" id="MCS5727090.1"/>
    </source>
</evidence>
<evidence type="ECO:0000256" key="1">
    <source>
        <dbReference type="SAM" id="MobiDB-lite"/>
    </source>
</evidence>
<comment type="caution">
    <text evidence="2">The sequence shown here is derived from an EMBL/GenBank/DDBJ whole genome shotgun (WGS) entry which is preliminary data.</text>
</comment>
<feature type="compositionally biased region" description="Polar residues" evidence="1">
    <location>
        <begin position="1"/>
        <end position="11"/>
    </location>
</feature>
<name>A0AA41XJ71_9MICO</name>
<dbReference type="EMBL" id="JANLCK010000008">
    <property type="protein sequence ID" value="MCS5727090.1"/>
    <property type="molecule type" value="Genomic_DNA"/>
</dbReference>
<organism evidence="2 3">
    <name type="scientific">Herbiconiux oxytropis</name>
    <dbReference type="NCBI Taxonomy" id="2970915"/>
    <lineage>
        <taxon>Bacteria</taxon>
        <taxon>Bacillati</taxon>
        <taxon>Actinomycetota</taxon>
        <taxon>Actinomycetes</taxon>
        <taxon>Micrococcales</taxon>
        <taxon>Microbacteriaceae</taxon>
        <taxon>Herbiconiux</taxon>
    </lineage>
</organism>
<sequence length="175" mass="18258">MRSESQTATRRTSAHRRWGGGTTTLRRSIASVAFAAPVALLLAACGVPADLTVGESAGISGGSLTITSIEERPASDLVDIELDELEGQTPYFVHYEVEFDGADDSLDRSLWKGSASSGEVTPLNIIDIGGNFDCNPTGDVTEGQAEGCQLLMVESGATLESVGYGAAGRWTVSDS</sequence>
<proteinExistence type="predicted"/>
<accession>A0AA41XJ71</accession>
<keyword evidence="3" id="KW-1185">Reference proteome</keyword>